<evidence type="ECO:0000256" key="1">
    <source>
        <dbReference type="SAM" id="MobiDB-lite"/>
    </source>
</evidence>
<keyword evidence="2" id="KW-0732">Signal</keyword>
<name>A0A1M5M086_9BRAD</name>
<evidence type="ECO:0000313" key="3">
    <source>
        <dbReference type="EMBL" id="SHG70717.1"/>
    </source>
</evidence>
<gene>
    <name evidence="3" type="ORF">SAMN05443248_2426</name>
</gene>
<dbReference type="EMBL" id="LT670817">
    <property type="protein sequence ID" value="SHG70717.1"/>
    <property type="molecule type" value="Genomic_DNA"/>
</dbReference>
<feature type="signal peptide" evidence="2">
    <location>
        <begin position="1"/>
        <end position="20"/>
    </location>
</feature>
<feature type="compositionally biased region" description="Basic and acidic residues" evidence="1">
    <location>
        <begin position="27"/>
        <end position="39"/>
    </location>
</feature>
<feature type="region of interest" description="Disordered" evidence="1">
    <location>
        <begin position="94"/>
        <end position="113"/>
    </location>
</feature>
<proteinExistence type="predicted"/>
<reference evidence="3 4" key="1">
    <citation type="submission" date="2016-11" db="EMBL/GenBank/DDBJ databases">
        <authorList>
            <person name="Jaros S."/>
            <person name="Januszkiewicz K."/>
            <person name="Wedrychowicz H."/>
        </authorList>
    </citation>
    <scope>NUCLEOTIDE SEQUENCE [LARGE SCALE GENOMIC DNA]</scope>
    <source>
        <strain evidence="3 4">GAS138</strain>
    </source>
</reference>
<evidence type="ECO:0000256" key="2">
    <source>
        <dbReference type="SAM" id="SignalP"/>
    </source>
</evidence>
<protein>
    <recommendedName>
        <fullName evidence="5">UrcA family protein</fullName>
    </recommendedName>
</protein>
<feature type="compositionally biased region" description="Low complexity" evidence="1">
    <location>
        <begin position="99"/>
        <end position="113"/>
    </location>
</feature>
<dbReference type="RefSeq" id="WP_079601417.1">
    <property type="nucleotide sequence ID" value="NZ_LT670817.1"/>
</dbReference>
<accession>A0A1M5M086</accession>
<feature type="region of interest" description="Disordered" evidence="1">
    <location>
        <begin position="17"/>
        <end position="39"/>
    </location>
</feature>
<evidence type="ECO:0008006" key="5">
    <source>
        <dbReference type="Google" id="ProtNLM"/>
    </source>
</evidence>
<dbReference type="OrthoDB" id="8021488at2"/>
<evidence type="ECO:0000313" key="4">
    <source>
        <dbReference type="Proteomes" id="UP000189796"/>
    </source>
</evidence>
<organism evidence="3 4">
    <name type="scientific">Bradyrhizobium erythrophlei</name>
    <dbReference type="NCBI Taxonomy" id="1437360"/>
    <lineage>
        <taxon>Bacteria</taxon>
        <taxon>Pseudomonadati</taxon>
        <taxon>Pseudomonadota</taxon>
        <taxon>Alphaproteobacteria</taxon>
        <taxon>Hyphomicrobiales</taxon>
        <taxon>Nitrobacteraceae</taxon>
        <taxon>Bradyrhizobium</taxon>
    </lineage>
</organism>
<sequence length="113" mass="12208">MNRAFVITAVLMLSPFPAFSQNAPGGEGHDSSYSRKDRDLEDILRDIGDRGREGSRRGGASFFLRNGDAMIAVRCDPQDSMKSCVDSTLTLLDRARSMQPSGGTPGGQQPSSR</sequence>
<dbReference type="AlphaFoldDB" id="A0A1M5M086"/>
<feature type="chain" id="PRO_5012251663" description="UrcA family protein" evidence="2">
    <location>
        <begin position="21"/>
        <end position="113"/>
    </location>
</feature>
<dbReference type="Proteomes" id="UP000189796">
    <property type="component" value="Chromosome I"/>
</dbReference>